<protein>
    <submittedName>
        <fullName evidence="1">Uncharacterized protein</fullName>
    </submittedName>
</protein>
<sequence>MAGFRGDSWVPVSWVWLGSEADSWVPVSWVWLGSEATVGVHSALWYYCCLGSEATSWVASALGMAAGFKRQTVVPVSWVMAWGSEADSWFGLPSELGMPGFRGDSWVPVSWYGLVQRLQLGASELGYGWVQEVGQLGASELGMAGFRGDSWVPVELGTGLGFRGEQLGASEAGWSMAAVQRDSGLPVSWVWARFRGATKLGAVSELGMAGFRGDSWVPVSWVWLGSEADSWVPVSWVWPGVQSDSWVPVSWVWLGSEATVGCQ</sequence>
<gene>
    <name evidence="1" type="ORF">DPMN_010331</name>
</gene>
<evidence type="ECO:0000313" key="1">
    <source>
        <dbReference type="EMBL" id="KAH3886327.1"/>
    </source>
</evidence>
<dbReference type="Proteomes" id="UP000828390">
    <property type="component" value="Unassembled WGS sequence"/>
</dbReference>
<name>A0A9D4MYL4_DREPO</name>
<reference evidence="1" key="1">
    <citation type="journal article" date="2019" name="bioRxiv">
        <title>The Genome of the Zebra Mussel, Dreissena polymorpha: A Resource for Invasive Species Research.</title>
        <authorList>
            <person name="McCartney M.A."/>
            <person name="Auch B."/>
            <person name="Kono T."/>
            <person name="Mallez S."/>
            <person name="Zhang Y."/>
            <person name="Obille A."/>
            <person name="Becker A."/>
            <person name="Abrahante J.E."/>
            <person name="Garbe J."/>
            <person name="Badalamenti J.P."/>
            <person name="Herman A."/>
            <person name="Mangelson H."/>
            <person name="Liachko I."/>
            <person name="Sullivan S."/>
            <person name="Sone E.D."/>
            <person name="Koren S."/>
            <person name="Silverstein K.A.T."/>
            <person name="Beckman K.B."/>
            <person name="Gohl D.M."/>
        </authorList>
    </citation>
    <scope>NUCLEOTIDE SEQUENCE</scope>
    <source>
        <strain evidence="1">Duluth1</strain>
        <tissue evidence="1">Whole animal</tissue>
    </source>
</reference>
<comment type="caution">
    <text evidence="1">The sequence shown here is derived from an EMBL/GenBank/DDBJ whole genome shotgun (WGS) entry which is preliminary data.</text>
</comment>
<accession>A0A9D4MYL4</accession>
<keyword evidence="2" id="KW-1185">Reference proteome</keyword>
<evidence type="ECO:0000313" key="2">
    <source>
        <dbReference type="Proteomes" id="UP000828390"/>
    </source>
</evidence>
<organism evidence="1 2">
    <name type="scientific">Dreissena polymorpha</name>
    <name type="common">Zebra mussel</name>
    <name type="synonym">Mytilus polymorpha</name>
    <dbReference type="NCBI Taxonomy" id="45954"/>
    <lineage>
        <taxon>Eukaryota</taxon>
        <taxon>Metazoa</taxon>
        <taxon>Spiralia</taxon>
        <taxon>Lophotrochozoa</taxon>
        <taxon>Mollusca</taxon>
        <taxon>Bivalvia</taxon>
        <taxon>Autobranchia</taxon>
        <taxon>Heteroconchia</taxon>
        <taxon>Euheterodonta</taxon>
        <taxon>Imparidentia</taxon>
        <taxon>Neoheterodontei</taxon>
        <taxon>Myida</taxon>
        <taxon>Dreissenoidea</taxon>
        <taxon>Dreissenidae</taxon>
        <taxon>Dreissena</taxon>
    </lineage>
</organism>
<dbReference type="EMBL" id="JAIWYP010000001">
    <property type="protein sequence ID" value="KAH3886327.1"/>
    <property type="molecule type" value="Genomic_DNA"/>
</dbReference>
<proteinExistence type="predicted"/>
<dbReference type="AlphaFoldDB" id="A0A9D4MYL4"/>
<reference evidence="1" key="2">
    <citation type="submission" date="2020-11" db="EMBL/GenBank/DDBJ databases">
        <authorList>
            <person name="McCartney M.A."/>
            <person name="Auch B."/>
            <person name="Kono T."/>
            <person name="Mallez S."/>
            <person name="Becker A."/>
            <person name="Gohl D.M."/>
            <person name="Silverstein K.A.T."/>
            <person name="Koren S."/>
            <person name="Bechman K.B."/>
            <person name="Herman A."/>
            <person name="Abrahante J.E."/>
            <person name="Garbe J."/>
        </authorList>
    </citation>
    <scope>NUCLEOTIDE SEQUENCE</scope>
    <source>
        <strain evidence="1">Duluth1</strain>
        <tissue evidence="1">Whole animal</tissue>
    </source>
</reference>